<evidence type="ECO:0000256" key="1">
    <source>
        <dbReference type="ARBA" id="ARBA00010635"/>
    </source>
</evidence>
<gene>
    <name evidence="2" type="ORF">Cadr_000008551</name>
</gene>
<dbReference type="Proteomes" id="UP000299084">
    <property type="component" value="Unassembled WGS sequence"/>
</dbReference>
<dbReference type="AlphaFoldDB" id="A0A5N4DZV3"/>
<comment type="caution">
    <text evidence="2">The sequence shown here is derived from an EMBL/GenBank/DDBJ whole genome shotgun (WGS) entry which is preliminary data.</text>
</comment>
<dbReference type="PANTHER" id="PTHR15736:SF9">
    <property type="entry name" value="PROTEIN FAM131B"/>
    <property type="match status" value="1"/>
</dbReference>
<evidence type="ECO:0000313" key="2">
    <source>
        <dbReference type="EMBL" id="KAB1276672.1"/>
    </source>
</evidence>
<evidence type="ECO:0000313" key="3">
    <source>
        <dbReference type="Proteomes" id="UP000299084"/>
    </source>
</evidence>
<organism evidence="2 3">
    <name type="scientific">Camelus dromedarius</name>
    <name type="common">Dromedary</name>
    <name type="synonym">Arabian camel</name>
    <dbReference type="NCBI Taxonomy" id="9838"/>
    <lineage>
        <taxon>Eukaryota</taxon>
        <taxon>Metazoa</taxon>
        <taxon>Chordata</taxon>
        <taxon>Craniata</taxon>
        <taxon>Vertebrata</taxon>
        <taxon>Euteleostomi</taxon>
        <taxon>Mammalia</taxon>
        <taxon>Eutheria</taxon>
        <taxon>Laurasiatheria</taxon>
        <taxon>Artiodactyla</taxon>
        <taxon>Tylopoda</taxon>
        <taxon>Camelidae</taxon>
        <taxon>Camelus</taxon>
    </lineage>
</organism>
<protein>
    <submittedName>
        <fullName evidence="2">Protein FAM131B</fullName>
    </submittedName>
</protein>
<dbReference type="EMBL" id="JWIN03000007">
    <property type="protein sequence ID" value="KAB1276672.1"/>
    <property type="molecule type" value="Genomic_DNA"/>
</dbReference>
<dbReference type="PANTHER" id="PTHR15736">
    <property type="entry name" value="PROTEIN FAM131B-RELATED"/>
    <property type="match status" value="1"/>
</dbReference>
<comment type="similarity">
    <text evidence="1">Belongs to the FAM131 family.</text>
</comment>
<sequence>MGLGCAGGDERGGTNHLSTLGNEVIAVDWKGLKDVDQINMDSTSSLHGSSLHRPSTEQTRTDFSWDGINLSMEDTTSILPKLKRNSNAYGIGALAKSSFSGETPDLGMHQTGDYL</sequence>
<reference evidence="2 3" key="1">
    <citation type="journal article" date="2019" name="Mol. Ecol. Resour.">
        <title>Improving Illumina assemblies with Hi-C and long reads: an example with the North African dromedary.</title>
        <authorList>
            <person name="Elbers J.P."/>
            <person name="Rogers M.F."/>
            <person name="Perelman P.L."/>
            <person name="Proskuryakova A.A."/>
            <person name="Serdyukova N.A."/>
            <person name="Johnson W.E."/>
            <person name="Horin P."/>
            <person name="Corander J."/>
            <person name="Murphy D."/>
            <person name="Burger P.A."/>
        </authorList>
    </citation>
    <scope>NUCLEOTIDE SEQUENCE [LARGE SCALE GENOMIC DNA]</scope>
    <source>
        <strain evidence="2">Drom800</strain>
        <tissue evidence="2">Blood</tissue>
    </source>
</reference>
<keyword evidence="3" id="KW-1185">Reference proteome</keyword>
<proteinExistence type="inferred from homology"/>
<accession>A0A5N4DZV3</accession>
<name>A0A5N4DZV3_CAMDR</name>
<dbReference type="InterPro" id="IPR026782">
    <property type="entry name" value="FAM131"/>
</dbReference>